<accession>A0AAD9DDB8</accession>
<evidence type="ECO:0000256" key="5">
    <source>
        <dbReference type="ARBA" id="ARBA00023136"/>
    </source>
</evidence>
<feature type="domain" description="EF-hand" evidence="11">
    <location>
        <begin position="539"/>
        <end position="574"/>
    </location>
</feature>
<feature type="compositionally biased region" description="Low complexity" evidence="8">
    <location>
        <begin position="84"/>
        <end position="105"/>
    </location>
</feature>
<evidence type="ECO:0000256" key="4">
    <source>
        <dbReference type="ARBA" id="ARBA00022989"/>
    </source>
</evidence>
<proteinExistence type="inferred from homology"/>
<dbReference type="AlphaFoldDB" id="A0AAD9DDB8"/>
<evidence type="ECO:0000259" key="11">
    <source>
        <dbReference type="PROSITE" id="PS50222"/>
    </source>
</evidence>
<evidence type="ECO:0000313" key="13">
    <source>
        <dbReference type="Proteomes" id="UP001224775"/>
    </source>
</evidence>
<dbReference type="GO" id="GO:0016020">
    <property type="term" value="C:membrane"/>
    <property type="evidence" value="ECO:0007669"/>
    <property type="project" value="UniProtKB-SubCell"/>
</dbReference>
<keyword evidence="5 9" id="KW-0472">Membrane</keyword>
<evidence type="ECO:0000256" key="3">
    <source>
        <dbReference type="ARBA" id="ARBA00022837"/>
    </source>
</evidence>
<feature type="transmembrane region" description="Helical" evidence="9">
    <location>
        <begin position="301"/>
        <end position="328"/>
    </location>
</feature>
<dbReference type="GO" id="GO:0005524">
    <property type="term" value="F:ATP binding"/>
    <property type="evidence" value="ECO:0007669"/>
    <property type="project" value="InterPro"/>
</dbReference>
<dbReference type="PROSITE" id="PS00018">
    <property type="entry name" value="EF_HAND_1"/>
    <property type="match status" value="1"/>
</dbReference>
<reference evidence="12" key="1">
    <citation type="submission" date="2023-06" db="EMBL/GenBank/DDBJ databases">
        <title>Survivors Of The Sea: Transcriptome response of Skeletonema marinoi to long-term dormancy.</title>
        <authorList>
            <person name="Pinder M.I.M."/>
            <person name="Kourtchenko O."/>
            <person name="Robertson E.K."/>
            <person name="Larsson T."/>
            <person name="Maumus F."/>
            <person name="Osuna-Cruz C.M."/>
            <person name="Vancaester E."/>
            <person name="Stenow R."/>
            <person name="Vandepoele K."/>
            <person name="Ploug H."/>
            <person name="Bruchert V."/>
            <person name="Godhe A."/>
            <person name="Topel M."/>
        </authorList>
    </citation>
    <scope>NUCLEOTIDE SEQUENCE</scope>
    <source>
        <strain evidence="12">R05AC</strain>
    </source>
</reference>
<dbReference type="InterPro" id="IPR005828">
    <property type="entry name" value="MFS_sugar_transport-like"/>
</dbReference>
<feature type="compositionally biased region" description="Polar residues" evidence="8">
    <location>
        <begin position="22"/>
        <end position="42"/>
    </location>
</feature>
<feature type="compositionally biased region" description="Low complexity" evidence="8">
    <location>
        <begin position="142"/>
        <end position="158"/>
    </location>
</feature>
<dbReference type="InterPro" id="IPR036259">
    <property type="entry name" value="MFS_trans_sf"/>
</dbReference>
<dbReference type="InterPro" id="IPR000719">
    <property type="entry name" value="Prot_kinase_dom"/>
</dbReference>
<feature type="coiled-coil region" evidence="7">
    <location>
        <begin position="212"/>
        <end position="239"/>
    </location>
</feature>
<dbReference type="Pfam" id="PF00083">
    <property type="entry name" value="Sugar_tr"/>
    <property type="match status" value="1"/>
</dbReference>
<evidence type="ECO:0000256" key="6">
    <source>
        <dbReference type="ARBA" id="ARBA00024334"/>
    </source>
</evidence>
<evidence type="ECO:0000256" key="1">
    <source>
        <dbReference type="ARBA" id="ARBA00004141"/>
    </source>
</evidence>
<sequence length="1128" mass="126457">MSAMKERRRLEEQQERDKNRNRTNASSSLAATDLMSSRLLTTSMNDDGNNNGGVKGSSSNDHHSWQTTTSRTSNMAQIEQYNVTQQSQSSANNNNNNAIKSTSSKTMTRGREVIVVFSMQGMGILANSLILTFLLMLTKSKGQQQNDNNGDNNQQQQQGEDDYNNNSFKNQYHNQITLLYIWRIIYAIGLAILIYVLLSRIRHLNESEVWTQDRLRRDEEELERQQQRQQKQGGRLEEAFYGNKLFQSTFLLALTGENATLTQISGASAINAFVALLGYYAAALIVDKPTIGRLRLQQTGFVITGTLFLICGFLSESLSSTTLVIIYLGSSFFGQCGPNCTTFLIPAEVFPTEMRTVCHGISASAGKLGALIASILFTFAKTDNALFLISGYTSFAAAIFTFLTIPDLTTLDLYEIDKQWRMILNGSDIEDGTPKEHSGSWHACISYSTETATDAVRKVLLDSKKRVFDGHYGGGFGKHIHALAEARDAKGRPALGLASKESREVIYEHLLFCGRYKLQIGPPEYRTATSVVLRAQDLAEQADYGVIFDKADDNGNGKLDRKELKAIASSIGLDPDLFLKDSGKSTTTILKEEFVAICKRQLGDGPREVVIKLMQSKDHWERECNARKDYELESKYVVSALPNIPSEDAIAKAVRDGEGGLDIIREKYLDNIELGIYAIVMDAGDRNLSQMFNQEQPTLDTMRDKLREVFKAVQHMHEKNLMHGDIKMVNIVRFRIDNKLRLIDLDASAEISAVEDSFAGAKFSSAILPPEMIKRIETKEELEEFDKYWVGIDDDLKVSPKPYEKHGKRASLWRKACLTLLWMHREALIYGRLACWHSPCSPVNRSSLLLVTMTVLQVALCIFCTHGGTRPEKLIELFNKIPDKAARDLISQLLQYEPTERKTIATLLEEHCFFNPPSGDLLDKLDKLTDIDANLKEAAKNRKDDRALLERMDANIEVIKKLGIESKAELRHTRHVLLKGIFEATEVDTPTTFIVLNDKLPEPPNEEMKKKILGIVTAEDGSGVSVTTEHAMRTVCHGISASAGKLGALIASILFTFAKTDNALFLISGYTSFAAAIFTFLTIPDLTTLDLYEIDKQWRMILNGSEYEYDGAAVNPRHLSYLEWRKKQ</sequence>
<keyword evidence="7" id="KW-0175">Coiled coil</keyword>
<dbReference type="PROSITE" id="PS50011">
    <property type="entry name" value="PROTEIN_KINASE_DOM"/>
    <property type="match status" value="1"/>
</dbReference>
<keyword evidence="2 9" id="KW-0812">Transmembrane</keyword>
<dbReference type="SUPFAM" id="SSF56112">
    <property type="entry name" value="Protein kinase-like (PK-like)"/>
    <property type="match status" value="1"/>
</dbReference>
<dbReference type="GO" id="GO:0022857">
    <property type="term" value="F:transmembrane transporter activity"/>
    <property type="evidence" value="ECO:0007669"/>
    <property type="project" value="InterPro"/>
</dbReference>
<keyword evidence="3" id="KW-0106">Calcium</keyword>
<dbReference type="GO" id="GO:0004672">
    <property type="term" value="F:protein kinase activity"/>
    <property type="evidence" value="ECO:0007669"/>
    <property type="project" value="InterPro"/>
</dbReference>
<evidence type="ECO:0000256" key="2">
    <source>
        <dbReference type="ARBA" id="ARBA00022692"/>
    </source>
</evidence>
<feature type="region of interest" description="Disordered" evidence="8">
    <location>
        <begin position="1"/>
        <end position="70"/>
    </location>
</feature>
<evidence type="ECO:0000256" key="8">
    <source>
        <dbReference type="SAM" id="MobiDB-lite"/>
    </source>
</evidence>
<feature type="transmembrane region" description="Helical" evidence="9">
    <location>
        <begin position="360"/>
        <end position="379"/>
    </location>
</feature>
<dbReference type="InterPro" id="IPR002048">
    <property type="entry name" value="EF_hand_dom"/>
</dbReference>
<dbReference type="SMART" id="SM00220">
    <property type="entry name" value="S_TKc"/>
    <property type="match status" value="1"/>
</dbReference>
<dbReference type="InterPro" id="IPR018247">
    <property type="entry name" value="EF_Hand_1_Ca_BS"/>
</dbReference>
<dbReference type="InterPro" id="IPR011009">
    <property type="entry name" value="Kinase-like_dom_sf"/>
</dbReference>
<dbReference type="Pfam" id="PF00069">
    <property type="entry name" value="Pkinase"/>
    <property type="match status" value="1"/>
</dbReference>
<feature type="transmembrane region" description="Helical" evidence="9">
    <location>
        <begin position="180"/>
        <end position="198"/>
    </location>
</feature>
<feature type="transmembrane region" description="Helical" evidence="9">
    <location>
        <begin position="386"/>
        <end position="405"/>
    </location>
</feature>
<dbReference type="PROSITE" id="PS50222">
    <property type="entry name" value="EF_HAND_2"/>
    <property type="match status" value="1"/>
</dbReference>
<dbReference type="GO" id="GO:0005509">
    <property type="term" value="F:calcium ion binding"/>
    <property type="evidence" value="ECO:0007669"/>
    <property type="project" value="InterPro"/>
</dbReference>
<gene>
    <name evidence="12" type="ORF">QTG54_008078</name>
</gene>
<evidence type="ECO:0000259" key="10">
    <source>
        <dbReference type="PROSITE" id="PS50011"/>
    </source>
</evidence>
<keyword evidence="13" id="KW-1185">Reference proteome</keyword>
<name>A0AAD9DDB8_9STRA</name>
<feature type="compositionally biased region" description="Basic and acidic residues" evidence="8">
    <location>
        <begin position="1"/>
        <end position="20"/>
    </location>
</feature>
<dbReference type="SUPFAM" id="SSF103473">
    <property type="entry name" value="MFS general substrate transporter"/>
    <property type="match status" value="1"/>
</dbReference>
<dbReference type="Gene3D" id="1.10.510.10">
    <property type="entry name" value="Transferase(Phosphotransferase) domain 1"/>
    <property type="match status" value="1"/>
</dbReference>
<dbReference type="Proteomes" id="UP001224775">
    <property type="component" value="Unassembled WGS sequence"/>
</dbReference>
<feature type="transmembrane region" description="Helical" evidence="9">
    <location>
        <begin position="113"/>
        <end position="137"/>
    </location>
</feature>
<evidence type="ECO:0000256" key="9">
    <source>
        <dbReference type="SAM" id="Phobius"/>
    </source>
</evidence>
<feature type="domain" description="Protein kinase" evidence="10">
    <location>
        <begin position="596"/>
        <end position="914"/>
    </location>
</feature>
<comment type="subcellular location">
    <subcellularLocation>
        <location evidence="1">Membrane</location>
        <topology evidence="1">Multi-pass membrane protein</topology>
    </subcellularLocation>
</comment>
<dbReference type="SUPFAM" id="SSF47473">
    <property type="entry name" value="EF-hand"/>
    <property type="match status" value="1"/>
</dbReference>
<feature type="transmembrane region" description="Helical" evidence="9">
    <location>
        <begin position="1063"/>
        <end position="1083"/>
    </location>
</feature>
<evidence type="ECO:0000256" key="7">
    <source>
        <dbReference type="SAM" id="Coils"/>
    </source>
</evidence>
<dbReference type="Gene3D" id="1.20.1250.20">
    <property type="entry name" value="MFS general substrate transporter like domains"/>
    <property type="match status" value="2"/>
</dbReference>
<organism evidence="12 13">
    <name type="scientific">Skeletonema marinoi</name>
    <dbReference type="NCBI Taxonomy" id="267567"/>
    <lineage>
        <taxon>Eukaryota</taxon>
        <taxon>Sar</taxon>
        <taxon>Stramenopiles</taxon>
        <taxon>Ochrophyta</taxon>
        <taxon>Bacillariophyta</taxon>
        <taxon>Coscinodiscophyceae</taxon>
        <taxon>Thalassiosirophycidae</taxon>
        <taxon>Thalassiosirales</taxon>
        <taxon>Skeletonemataceae</taxon>
        <taxon>Skeletonema</taxon>
        <taxon>Skeletonema marinoi-dohrnii complex</taxon>
    </lineage>
</organism>
<comment type="caution">
    <text evidence="12">The sequence shown here is derived from an EMBL/GenBank/DDBJ whole genome shotgun (WGS) entry which is preliminary data.</text>
</comment>
<dbReference type="InterPro" id="IPR011992">
    <property type="entry name" value="EF-hand-dom_pair"/>
</dbReference>
<dbReference type="Gene3D" id="1.10.238.10">
    <property type="entry name" value="EF-hand"/>
    <property type="match status" value="1"/>
</dbReference>
<comment type="similarity">
    <text evidence="6">Belongs to the protein kinase superfamily. Ser/Thr protein kinase family. CDPK subfamily.</text>
</comment>
<dbReference type="EMBL" id="JATAAI010000013">
    <property type="protein sequence ID" value="KAK1741600.1"/>
    <property type="molecule type" value="Genomic_DNA"/>
</dbReference>
<dbReference type="PANTHER" id="PTHR24064">
    <property type="entry name" value="SOLUTE CARRIER FAMILY 22 MEMBER"/>
    <property type="match status" value="1"/>
</dbReference>
<keyword evidence="4 9" id="KW-1133">Transmembrane helix</keyword>
<evidence type="ECO:0000313" key="12">
    <source>
        <dbReference type="EMBL" id="KAK1741600.1"/>
    </source>
</evidence>
<protein>
    <submittedName>
        <fullName evidence="12">Inorganic phosphate transporter</fullName>
    </submittedName>
</protein>
<feature type="region of interest" description="Disordered" evidence="8">
    <location>
        <begin position="83"/>
        <end position="105"/>
    </location>
</feature>
<feature type="region of interest" description="Disordered" evidence="8">
    <location>
        <begin position="142"/>
        <end position="166"/>
    </location>
</feature>